<organism evidence="2 3">
    <name type="scientific">Syntrophotalea acetylenivorans</name>
    <dbReference type="NCBI Taxonomy" id="1842532"/>
    <lineage>
        <taxon>Bacteria</taxon>
        <taxon>Pseudomonadati</taxon>
        <taxon>Thermodesulfobacteriota</taxon>
        <taxon>Desulfuromonadia</taxon>
        <taxon>Desulfuromonadales</taxon>
        <taxon>Syntrophotaleaceae</taxon>
        <taxon>Syntrophotalea</taxon>
    </lineage>
</organism>
<dbReference type="Pfam" id="PF08765">
    <property type="entry name" value="Mor"/>
    <property type="match status" value="1"/>
</dbReference>
<dbReference type="KEGG" id="pef:A7E78_11565"/>
<dbReference type="InterPro" id="IPR009057">
    <property type="entry name" value="Homeodomain-like_sf"/>
</dbReference>
<keyword evidence="3" id="KW-1185">Reference proteome</keyword>
<feature type="domain" description="Mor transcription activator" evidence="1">
    <location>
        <begin position="15"/>
        <end position="58"/>
    </location>
</feature>
<gene>
    <name evidence="2" type="ORF">A7E78_11565</name>
</gene>
<evidence type="ECO:0000313" key="2">
    <source>
        <dbReference type="EMBL" id="APG28430.1"/>
    </source>
</evidence>
<proteinExistence type="predicted"/>
<dbReference type="Proteomes" id="UP000182517">
    <property type="component" value="Chromosome"/>
</dbReference>
<dbReference type="SUPFAM" id="SSF46689">
    <property type="entry name" value="Homeodomain-like"/>
    <property type="match status" value="1"/>
</dbReference>
<dbReference type="InterPro" id="IPR014875">
    <property type="entry name" value="Mor_transcription_activator"/>
</dbReference>
<dbReference type="EMBL" id="CP015519">
    <property type="protein sequence ID" value="APG28430.1"/>
    <property type="molecule type" value="Genomic_DNA"/>
</dbReference>
<reference evidence="2 3" key="1">
    <citation type="journal article" date="2017" name="Genome Announc.">
        <title>Complete Genome Sequences of Two Acetylene-Fermenting Pelobacter acetylenicus Strains.</title>
        <authorList>
            <person name="Sutton J.M."/>
            <person name="Baesman S.M."/>
            <person name="Fierst J.L."/>
            <person name="Poret-Peterson A.T."/>
            <person name="Oremland R.S."/>
            <person name="Dunlap D.S."/>
            <person name="Akob D.M."/>
        </authorList>
    </citation>
    <scope>NUCLEOTIDE SEQUENCE [LARGE SCALE GENOMIC DNA]</scope>
    <source>
        <strain evidence="2 3">SFB93</strain>
    </source>
</reference>
<sequence>MKLSARVRLTPEDRQEIWHIYQTGGANITDIAERFNVSRPTIYKVIERARKHEFAPRKSTNLRYRNLRYGLKRLAKVERNLEGSC</sequence>
<dbReference type="Gene3D" id="1.10.10.60">
    <property type="entry name" value="Homeodomain-like"/>
    <property type="match status" value="1"/>
</dbReference>
<dbReference type="AlphaFoldDB" id="A0A1L3GRE8"/>
<dbReference type="RefSeq" id="WP_072284459.1">
    <property type="nucleotide sequence ID" value="NZ_CP015519.1"/>
</dbReference>
<name>A0A1L3GRE8_9BACT</name>
<evidence type="ECO:0000259" key="1">
    <source>
        <dbReference type="Pfam" id="PF08765"/>
    </source>
</evidence>
<accession>A0A1L3GRE8</accession>
<dbReference type="OrthoDB" id="9797501at2"/>
<evidence type="ECO:0000313" key="3">
    <source>
        <dbReference type="Proteomes" id="UP000182517"/>
    </source>
</evidence>
<protein>
    <recommendedName>
        <fullName evidence="1">Mor transcription activator domain-containing protein</fullName>
    </recommendedName>
</protein>